<dbReference type="RefSeq" id="XP_001880793.1">
    <property type="nucleotide sequence ID" value="XM_001880758.1"/>
</dbReference>
<protein>
    <submittedName>
        <fullName evidence="1">Predicted protein</fullName>
    </submittedName>
</protein>
<proteinExistence type="predicted"/>
<dbReference type="EMBL" id="DS547101">
    <property type="protein sequence ID" value="EDR08568.1"/>
    <property type="molecule type" value="Genomic_DNA"/>
</dbReference>
<sequence>MSKHQNGLFFDLSHEKAEEDDLARSVASWVDDKWRKFSLDRMKRRGTDTITTWTRSTTSTFGMAEETQGLFVPSQLSLSHLQGSLEDIHGQTVNVATTRPQTAVTQRKHTRRHLLVLAPCPSLSSKNEDTKNARGPVGVDKKRVFNSEVNMSRVLKHMPKMQRTESKKELAVGKGEEKAVGKTTDLEGLQCQVDSQSKGGQRLAAGRSTSSSYWARDLFGFGRPKMGNWKTRAILSRSDSPITKIMKILFPPAREKILVVRATTPKTFSGRSKAIFKALKAELDTMLVLFSHLAGGSFVECQVQGLIVNKR</sequence>
<organism evidence="2">
    <name type="scientific">Laccaria bicolor (strain S238N-H82 / ATCC MYA-4686)</name>
    <name type="common">Bicoloured deceiver</name>
    <name type="synonym">Laccaria laccata var. bicolor</name>
    <dbReference type="NCBI Taxonomy" id="486041"/>
    <lineage>
        <taxon>Eukaryota</taxon>
        <taxon>Fungi</taxon>
        <taxon>Dikarya</taxon>
        <taxon>Basidiomycota</taxon>
        <taxon>Agaricomycotina</taxon>
        <taxon>Agaricomycetes</taxon>
        <taxon>Agaricomycetidae</taxon>
        <taxon>Agaricales</taxon>
        <taxon>Agaricineae</taxon>
        <taxon>Hydnangiaceae</taxon>
        <taxon>Laccaria</taxon>
    </lineage>
</organism>
<dbReference type="HOGENOM" id="CLU_894485_0_0_1"/>
<dbReference type="AlphaFoldDB" id="B0D9F3"/>
<dbReference type="KEGG" id="lbc:LACBIDRAFT_326710"/>
<reference evidence="1 2" key="1">
    <citation type="journal article" date="2008" name="Nature">
        <title>The genome of Laccaria bicolor provides insights into mycorrhizal symbiosis.</title>
        <authorList>
            <person name="Martin F."/>
            <person name="Aerts A."/>
            <person name="Ahren D."/>
            <person name="Brun A."/>
            <person name="Danchin E.G.J."/>
            <person name="Duchaussoy F."/>
            <person name="Gibon J."/>
            <person name="Kohler A."/>
            <person name="Lindquist E."/>
            <person name="Pereda V."/>
            <person name="Salamov A."/>
            <person name="Shapiro H.J."/>
            <person name="Wuyts J."/>
            <person name="Blaudez D."/>
            <person name="Buee M."/>
            <person name="Brokstein P."/>
            <person name="Canbaeck B."/>
            <person name="Cohen D."/>
            <person name="Courty P.E."/>
            <person name="Coutinho P.M."/>
            <person name="Delaruelle C."/>
            <person name="Detter J.C."/>
            <person name="Deveau A."/>
            <person name="DiFazio S."/>
            <person name="Duplessis S."/>
            <person name="Fraissinet-Tachet L."/>
            <person name="Lucic E."/>
            <person name="Frey-Klett P."/>
            <person name="Fourrey C."/>
            <person name="Feussner I."/>
            <person name="Gay G."/>
            <person name="Grimwood J."/>
            <person name="Hoegger P.J."/>
            <person name="Jain P."/>
            <person name="Kilaru S."/>
            <person name="Labbe J."/>
            <person name="Lin Y.C."/>
            <person name="Legue V."/>
            <person name="Le Tacon F."/>
            <person name="Marmeisse R."/>
            <person name="Melayah D."/>
            <person name="Montanini B."/>
            <person name="Muratet M."/>
            <person name="Nehls U."/>
            <person name="Niculita-Hirzel H."/>
            <person name="Oudot-Le Secq M.P."/>
            <person name="Peter M."/>
            <person name="Quesneville H."/>
            <person name="Rajashekar B."/>
            <person name="Reich M."/>
            <person name="Rouhier N."/>
            <person name="Schmutz J."/>
            <person name="Yin T."/>
            <person name="Chalot M."/>
            <person name="Henrissat B."/>
            <person name="Kuees U."/>
            <person name="Lucas S."/>
            <person name="Van de Peer Y."/>
            <person name="Podila G.K."/>
            <person name="Polle A."/>
            <person name="Pukkila P.J."/>
            <person name="Richardson P.M."/>
            <person name="Rouze P."/>
            <person name="Sanders I.R."/>
            <person name="Stajich J.E."/>
            <person name="Tunlid A."/>
            <person name="Tuskan G."/>
            <person name="Grigoriev I.V."/>
        </authorList>
    </citation>
    <scope>NUCLEOTIDE SEQUENCE [LARGE SCALE GENOMIC DNA]</scope>
    <source>
        <strain evidence="2">S238N-H82 / ATCC MYA-4686</strain>
    </source>
</reference>
<keyword evidence="2" id="KW-1185">Reference proteome</keyword>
<evidence type="ECO:0000313" key="2">
    <source>
        <dbReference type="Proteomes" id="UP000001194"/>
    </source>
</evidence>
<name>B0D9F3_LACBS</name>
<evidence type="ECO:0000313" key="1">
    <source>
        <dbReference type="EMBL" id="EDR08568.1"/>
    </source>
</evidence>
<gene>
    <name evidence="1" type="ORF">LACBIDRAFT_326710</name>
</gene>
<dbReference type="OrthoDB" id="3003917at2759"/>
<accession>B0D9F3</accession>
<dbReference type="GeneID" id="6076476"/>
<dbReference type="Proteomes" id="UP000001194">
    <property type="component" value="Unassembled WGS sequence"/>
</dbReference>
<dbReference type="InParanoid" id="B0D9F3"/>